<evidence type="ECO:0000313" key="2">
    <source>
        <dbReference type="EMBL" id="GBM80903.1"/>
    </source>
</evidence>
<dbReference type="Proteomes" id="UP000499080">
    <property type="component" value="Unassembled WGS sequence"/>
</dbReference>
<dbReference type="EMBL" id="BGPR01002911">
    <property type="protein sequence ID" value="GBM80903.1"/>
    <property type="molecule type" value="Genomic_DNA"/>
</dbReference>
<dbReference type="AlphaFoldDB" id="A0A4Y2IST0"/>
<proteinExistence type="predicted"/>
<protein>
    <submittedName>
        <fullName evidence="2">Uncharacterized protein</fullName>
    </submittedName>
</protein>
<feature type="compositionally biased region" description="Basic and acidic residues" evidence="1">
    <location>
        <begin position="310"/>
        <end position="330"/>
    </location>
</feature>
<name>A0A4Y2IST0_ARAVE</name>
<keyword evidence="3" id="KW-1185">Reference proteome</keyword>
<sequence>MVANTNILVLAVRKFGEPWQNGCKITFILNSILHLTKGQLLFNAITGYGDWYGAETFMYPMRTFPSGCVHLPCIPWRSWKPEMFSSGVDFSEFDRNTDKGVLTFRGTPQTTKKSKEKRRTRKNSKKTEESDKEELRVRDTVRGGRDKASVWQTLSPVSRTSGALFQIDSLQSTTDVYDTGLLTPIVPIQNQNASHQRPYEQTARQNITGISRLGSRFQDQVNPQVTANEPHVADIKLNKTFGRESPLIQVYVIASGSGGAHTSIGEGGYHGKNNGQSNFETFHLKMKVPENLADQTDSIDIVMGTARQFQESRKRNPIVSEKREWNRNLDTEGDLNTQKKVEDTEEDISSNDSDAQLNSENEELKEQTQKAAATSNHEVIHKVLGGTVKHEFQNYWAM</sequence>
<feature type="region of interest" description="Disordered" evidence="1">
    <location>
        <begin position="101"/>
        <end position="142"/>
    </location>
</feature>
<gene>
    <name evidence="2" type="ORF">AVEN_245606_1</name>
</gene>
<dbReference type="OrthoDB" id="6457541at2759"/>
<comment type="caution">
    <text evidence="2">The sequence shown here is derived from an EMBL/GenBank/DDBJ whole genome shotgun (WGS) entry which is preliminary data.</text>
</comment>
<organism evidence="2 3">
    <name type="scientific">Araneus ventricosus</name>
    <name type="common">Orbweaver spider</name>
    <name type="synonym">Epeira ventricosa</name>
    <dbReference type="NCBI Taxonomy" id="182803"/>
    <lineage>
        <taxon>Eukaryota</taxon>
        <taxon>Metazoa</taxon>
        <taxon>Ecdysozoa</taxon>
        <taxon>Arthropoda</taxon>
        <taxon>Chelicerata</taxon>
        <taxon>Arachnida</taxon>
        <taxon>Araneae</taxon>
        <taxon>Araneomorphae</taxon>
        <taxon>Entelegynae</taxon>
        <taxon>Araneoidea</taxon>
        <taxon>Araneidae</taxon>
        <taxon>Araneus</taxon>
    </lineage>
</organism>
<feature type="region of interest" description="Disordered" evidence="1">
    <location>
        <begin position="310"/>
        <end position="375"/>
    </location>
</feature>
<evidence type="ECO:0000313" key="3">
    <source>
        <dbReference type="Proteomes" id="UP000499080"/>
    </source>
</evidence>
<evidence type="ECO:0000256" key="1">
    <source>
        <dbReference type="SAM" id="MobiDB-lite"/>
    </source>
</evidence>
<feature type="compositionally biased region" description="Polar residues" evidence="1">
    <location>
        <begin position="350"/>
        <end position="359"/>
    </location>
</feature>
<feature type="compositionally biased region" description="Basic residues" evidence="1">
    <location>
        <begin position="112"/>
        <end position="124"/>
    </location>
</feature>
<feature type="compositionally biased region" description="Basic and acidic residues" evidence="1">
    <location>
        <begin position="125"/>
        <end position="142"/>
    </location>
</feature>
<accession>A0A4Y2IST0</accession>
<reference evidence="2 3" key="1">
    <citation type="journal article" date="2019" name="Sci. Rep.">
        <title>Orb-weaving spider Araneus ventricosus genome elucidates the spidroin gene catalogue.</title>
        <authorList>
            <person name="Kono N."/>
            <person name="Nakamura H."/>
            <person name="Ohtoshi R."/>
            <person name="Moran D.A.P."/>
            <person name="Shinohara A."/>
            <person name="Yoshida Y."/>
            <person name="Fujiwara M."/>
            <person name="Mori M."/>
            <person name="Tomita M."/>
            <person name="Arakawa K."/>
        </authorList>
    </citation>
    <scope>NUCLEOTIDE SEQUENCE [LARGE SCALE GENOMIC DNA]</scope>
</reference>